<proteinExistence type="inferred from homology"/>
<dbReference type="GO" id="GO:0004065">
    <property type="term" value="F:arylsulfatase activity"/>
    <property type="evidence" value="ECO:0007669"/>
    <property type="project" value="TreeGrafter"/>
</dbReference>
<dbReference type="PANTHER" id="PTHR42693">
    <property type="entry name" value="ARYLSULFATASE FAMILY MEMBER"/>
    <property type="match status" value="1"/>
</dbReference>
<dbReference type="Proteomes" id="UP001268896">
    <property type="component" value="Unassembled WGS sequence"/>
</dbReference>
<evidence type="ECO:0000313" key="4">
    <source>
        <dbReference type="Proteomes" id="UP001268896"/>
    </source>
</evidence>
<dbReference type="SUPFAM" id="SSF53649">
    <property type="entry name" value="Alkaline phosphatase-like"/>
    <property type="match status" value="1"/>
</dbReference>
<accession>A0AAW8UM62</accession>
<comment type="similarity">
    <text evidence="1">Belongs to the sulfatase family.</text>
</comment>
<sequence length="501" mass="58376">MRAIMLMFDTLARDFLSNYGNDWINTPNFERLREKTITFDNFYGGSMPCMPARRELHTGRYNFMHRSWGQLEPFDSSIFDTLQQNGVYCHLVTDHSHYFEDGGATYHNRYSTWEGFRGQEGDRWVPRKQAENHPPLNPLNKSGISVEQHFANRTRQAVEEDLSTVQTIQAGLDFLEQYKNEDQWFLQVECFDPHEPFYVPETYRKLYQETPNESPYFWPKYGRVTEDVGEQDLIELQKEYAALISMCDHHLGRVLDFIEKNNMWEDTLIIVNTDHGFLLGEHDWLGKNVAPMYEEIIHLPFFISYPQAESGTHTQVLSQTIDIPATLLDYFEIENTLDMDGKSLLPVLKKQHSQPLHQEIIFGTNGGHVNIYDGRYVYMRASVHPSNGPITMQTLSYASLRGFLNKEVLDSMVLKEGNRFTNHFPYTEVEVSTYIDSYSVGHLLFDLKNDPKQLTPLHDPLIEQEMIQKLIKVMDQIEAPESEYQRLGLSNSQRQTIAQKN</sequence>
<feature type="domain" description="Sulfatase N-terminal" evidence="2">
    <location>
        <begin position="4"/>
        <end position="332"/>
    </location>
</feature>
<evidence type="ECO:0000313" key="3">
    <source>
        <dbReference type="EMBL" id="MDT2965030.1"/>
    </source>
</evidence>
<dbReference type="PANTHER" id="PTHR42693:SF33">
    <property type="entry name" value="ARYLSULFATASE"/>
    <property type="match status" value="1"/>
</dbReference>
<name>A0AAW8UM62_ENTCA</name>
<dbReference type="EMBL" id="JARQDV010000005">
    <property type="protein sequence ID" value="MDT2965030.1"/>
    <property type="molecule type" value="Genomic_DNA"/>
</dbReference>
<dbReference type="Gene3D" id="3.40.720.10">
    <property type="entry name" value="Alkaline Phosphatase, subunit A"/>
    <property type="match status" value="1"/>
</dbReference>
<keyword evidence="3" id="KW-0378">Hydrolase</keyword>
<dbReference type="RefSeq" id="WP_311904102.1">
    <property type="nucleotide sequence ID" value="NZ_JARQDV010000005.1"/>
</dbReference>
<protein>
    <submittedName>
        <fullName evidence="3">Sulfatase-like hydrolase/transferase</fullName>
    </submittedName>
</protein>
<gene>
    <name evidence="3" type="ORF">P7I32_10415</name>
</gene>
<dbReference type="InterPro" id="IPR050738">
    <property type="entry name" value="Sulfatase"/>
</dbReference>
<dbReference type="Pfam" id="PF00884">
    <property type="entry name" value="Sulfatase"/>
    <property type="match status" value="1"/>
</dbReference>
<dbReference type="CDD" id="cd16148">
    <property type="entry name" value="sulfatase_like"/>
    <property type="match status" value="1"/>
</dbReference>
<reference evidence="3" key="1">
    <citation type="submission" date="2023-03" db="EMBL/GenBank/DDBJ databases">
        <authorList>
            <person name="Shen W."/>
            <person name="Cai J."/>
        </authorList>
    </citation>
    <scope>NUCLEOTIDE SEQUENCE</scope>
    <source>
        <strain evidence="3">K72-2</strain>
    </source>
</reference>
<dbReference type="InterPro" id="IPR000917">
    <property type="entry name" value="Sulfatase_N"/>
</dbReference>
<evidence type="ECO:0000256" key="1">
    <source>
        <dbReference type="ARBA" id="ARBA00008779"/>
    </source>
</evidence>
<comment type="caution">
    <text evidence="3">The sequence shown here is derived from an EMBL/GenBank/DDBJ whole genome shotgun (WGS) entry which is preliminary data.</text>
</comment>
<evidence type="ECO:0000259" key="2">
    <source>
        <dbReference type="Pfam" id="PF00884"/>
    </source>
</evidence>
<organism evidence="3 4">
    <name type="scientific">Enterococcus casseliflavus</name>
    <name type="common">Enterococcus flavescens</name>
    <dbReference type="NCBI Taxonomy" id="37734"/>
    <lineage>
        <taxon>Bacteria</taxon>
        <taxon>Bacillati</taxon>
        <taxon>Bacillota</taxon>
        <taxon>Bacilli</taxon>
        <taxon>Lactobacillales</taxon>
        <taxon>Enterococcaceae</taxon>
        <taxon>Enterococcus</taxon>
    </lineage>
</organism>
<dbReference type="InterPro" id="IPR017850">
    <property type="entry name" value="Alkaline_phosphatase_core_sf"/>
</dbReference>
<dbReference type="AlphaFoldDB" id="A0AAW8UM62"/>